<gene>
    <name evidence="6" type="ORF">ABQJ56_05280</name>
</gene>
<name>A0ABV3QP19_9GAMM</name>
<keyword evidence="7" id="KW-1185">Reference proteome</keyword>
<feature type="transmembrane region" description="Helical" evidence="5">
    <location>
        <begin position="64"/>
        <end position="86"/>
    </location>
</feature>
<evidence type="ECO:0000256" key="4">
    <source>
        <dbReference type="ARBA" id="ARBA00023136"/>
    </source>
</evidence>
<evidence type="ECO:0000313" key="6">
    <source>
        <dbReference type="EMBL" id="MEW9623633.1"/>
    </source>
</evidence>
<proteinExistence type="predicted"/>
<dbReference type="Pfam" id="PF01124">
    <property type="entry name" value="MAPEG"/>
    <property type="match status" value="1"/>
</dbReference>
<dbReference type="InterPro" id="IPR023352">
    <property type="entry name" value="MAPEG-like_dom_sf"/>
</dbReference>
<evidence type="ECO:0000256" key="3">
    <source>
        <dbReference type="ARBA" id="ARBA00022989"/>
    </source>
</evidence>
<keyword evidence="2 5" id="KW-0812">Transmembrane</keyword>
<sequence>MLQQLPALVVLLAVLLMAGTAYAVGRARARYGIKAPATSGHPDFERAFRVQMNTLEACMMFLPLLWLATHFGLGGWAGLAGLVWVFGRVWYALAYLKEASKREGGFALSALALVAVLLLAAFGTLRALLGG</sequence>
<dbReference type="PANTHER" id="PTHR10250:SF15">
    <property type="entry name" value="MICROSOMAL GLUTATHIONE S-TRANSFERASE-RELATED"/>
    <property type="match status" value="1"/>
</dbReference>
<accession>A0ABV3QP19</accession>
<protein>
    <submittedName>
        <fullName evidence="6">MAPEG family protein</fullName>
    </submittedName>
</protein>
<dbReference type="Proteomes" id="UP001556170">
    <property type="component" value="Unassembled WGS sequence"/>
</dbReference>
<evidence type="ECO:0000256" key="2">
    <source>
        <dbReference type="ARBA" id="ARBA00022692"/>
    </source>
</evidence>
<dbReference type="RefSeq" id="WP_367843938.1">
    <property type="nucleotide sequence ID" value="NZ_JBFOHL010000003.1"/>
</dbReference>
<dbReference type="SUPFAM" id="SSF161084">
    <property type="entry name" value="MAPEG domain-like"/>
    <property type="match status" value="1"/>
</dbReference>
<evidence type="ECO:0000313" key="7">
    <source>
        <dbReference type="Proteomes" id="UP001556170"/>
    </source>
</evidence>
<comment type="subcellular location">
    <subcellularLocation>
        <location evidence="1">Membrane</location>
        <topology evidence="1">Multi-pass membrane protein</topology>
    </subcellularLocation>
</comment>
<evidence type="ECO:0000256" key="5">
    <source>
        <dbReference type="SAM" id="Phobius"/>
    </source>
</evidence>
<dbReference type="Gene3D" id="1.20.120.550">
    <property type="entry name" value="Membrane associated eicosanoid/glutathione metabolism-like domain"/>
    <property type="match status" value="1"/>
</dbReference>
<comment type="caution">
    <text evidence="6">The sequence shown here is derived from an EMBL/GenBank/DDBJ whole genome shotgun (WGS) entry which is preliminary data.</text>
</comment>
<reference evidence="6 7" key="1">
    <citation type="submission" date="2024-06" db="EMBL/GenBank/DDBJ databases">
        <authorList>
            <person name="Woo H."/>
        </authorList>
    </citation>
    <scope>NUCLEOTIDE SEQUENCE [LARGE SCALE GENOMIC DNA]</scope>
    <source>
        <strain evidence="6 7">S2-g</strain>
    </source>
</reference>
<dbReference type="EMBL" id="JBFOHL010000003">
    <property type="protein sequence ID" value="MEW9623633.1"/>
    <property type="molecule type" value="Genomic_DNA"/>
</dbReference>
<keyword evidence="4 5" id="KW-0472">Membrane</keyword>
<organism evidence="6 7">
    <name type="scientific">Rhodanobacter geophilus</name>
    <dbReference type="NCBI Taxonomy" id="3162488"/>
    <lineage>
        <taxon>Bacteria</taxon>
        <taxon>Pseudomonadati</taxon>
        <taxon>Pseudomonadota</taxon>
        <taxon>Gammaproteobacteria</taxon>
        <taxon>Lysobacterales</taxon>
        <taxon>Rhodanobacteraceae</taxon>
        <taxon>Rhodanobacter</taxon>
    </lineage>
</organism>
<feature type="transmembrane region" description="Helical" evidence="5">
    <location>
        <begin position="106"/>
        <end position="129"/>
    </location>
</feature>
<evidence type="ECO:0000256" key="1">
    <source>
        <dbReference type="ARBA" id="ARBA00004141"/>
    </source>
</evidence>
<keyword evidence="3 5" id="KW-1133">Transmembrane helix</keyword>
<dbReference type="InterPro" id="IPR001129">
    <property type="entry name" value="Membr-assoc_MAPEG"/>
</dbReference>
<dbReference type="InterPro" id="IPR050997">
    <property type="entry name" value="MAPEG"/>
</dbReference>
<dbReference type="PANTHER" id="PTHR10250">
    <property type="entry name" value="MICROSOMAL GLUTATHIONE S-TRANSFERASE"/>
    <property type="match status" value="1"/>
</dbReference>